<dbReference type="EMBL" id="CP065938">
    <property type="protein sequence ID" value="UWX05931.1"/>
    <property type="molecule type" value="Genomic_DNA"/>
</dbReference>
<dbReference type="Proteomes" id="UP001058120">
    <property type="component" value="Chromosome"/>
</dbReference>
<keyword evidence="2" id="KW-1185">Reference proteome</keyword>
<evidence type="ECO:0000313" key="2">
    <source>
        <dbReference type="Proteomes" id="UP001058120"/>
    </source>
</evidence>
<dbReference type="RefSeq" id="WP_334315525.1">
    <property type="nucleotide sequence ID" value="NZ_CP065938.1"/>
</dbReference>
<proteinExistence type="predicted"/>
<reference evidence="1" key="1">
    <citation type="submission" date="2020-12" db="EMBL/GenBank/DDBJ databases">
        <title>Taurinivorans muris gen. nov., sp. nov., fundamental and realized metabolic niche of a ubiquitous sulfidogenic bacterium in the murine intestine.</title>
        <authorList>
            <person name="Ye H."/>
            <person name="Hanson B.T."/>
            <person name="Loy A."/>
        </authorList>
    </citation>
    <scope>NUCLEOTIDE SEQUENCE</scope>
    <source>
        <strain evidence="1">LT0009</strain>
    </source>
</reference>
<accession>A0ABY5Y353</accession>
<name>A0ABY5Y353_9BACT</name>
<gene>
    <name evidence="1" type="ORF">JBF11_00965</name>
</gene>
<sequence length="56" mass="6440">MERLEKEVLQVSKEIAVKFIETQRISPTNFAEIFPNVYKVVLETVMAGQQALESKK</sequence>
<evidence type="ECO:0000313" key="1">
    <source>
        <dbReference type="EMBL" id="UWX05931.1"/>
    </source>
</evidence>
<protein>
    <submittedName>
        <fullName evidence="1">Uncharacterized protein</fullName>
    </submittedName>
</protein>
<organism evidence="1 2">
    <name type="scientific">Taurinivorans muris</name>
    <dbReference type="NCBI Taxonomy" id="2787751"/>
    <lineage>
        <taxon>Bacteria</taxon>
        <taxon>Pseudomonadati</taxon>
        <taxon>Thermodesulfobacteriota</taxon>
        <taxon>Desulfovibrionia</taxon>
        <taxon>Desulfovibrionales</taxon>
        <taxon>Desulfovibrionaceae</taxon>
        <taxon>Taurinivorans</taxon>
    </lineage>
</organism>